<evidence type="ECO:0000313" key="2">
    <source>
        <dbReference type="Proteomes" id="UP000198858"/>
    </source>
</evidence>
<reference evidence="1 2" key="1">
    <citation type="submission" date="2016-10" db="EMBL/GenBank/DDBJ databases">
        <authorList>
            <person name="Varghese N."/>
            <person name="Submissions S."/>
        </authorList>
    </citation>
    <scope>NUCLEOTIDE SEQUENCE [LARGE SCALE GENOMIC DNA]</scope>
    <source>
        <strain evidence="1 2">Mar_2010_102</strain>
    </source>
</reference>
<proteinExistence type="predicted"/>
<accession>A0A1H1PRG9</accession>
<dbReference type="STRING" id="1250231.SAMN04488552_2206"/>
<dbReference type="AlphaFoldDB" id="A0A1H1PRG9"/>
<dbReference type="RefSeq" id="WP_084519420.1">
    <property type="nucleotide sequence ID" value="NZ_LT629745.1"/>
</dbReference>
<dbReference type="EMBL" id="LT629745">
    <property type="protein sequence ID" value="SDS13339.1"/>
    <property type="molecule type" value="Genomic_DNA"/>
</dbReference>
<keyword evidence="2" id="KW-1185">Reference proteome</keyword>
<evidence type="ECO:0000313" key="1">
    <source>
        <dbReference type="EMBL" id="SDS13339.1"/>
    </source>
</evidence>
<sequence>MSIRLGNSCMNCERFKNNFCTKHETSVGYQHTCDSFKMKAALKNEPNCLNCSRYHSPTCANPQKAAPGMLCNHWAPQASA</sequence>
<gene>
    <name evidence="1" type="ORF">SAMN04488552_2206</name>
</gene>
<protein>
    <submittedName>
        <fullName evidence="1">Uncharacterized protein</fullName>
    </submittedName>
</protein>
<organism evidence="1 2">
    <name type="scientific">Christiangramia echinicola</name>
    <dbReference type="NCBI Taxonomy" id="279359"/>
    <lineage>
        <taxon>Bacteria</taxon>
        <taxon>Pseudomonadati</taxon>
        <taxon>Bacteroidota</taxon>
        <taxon>Flavobacteriia</taxon>
        <taxon>Flavobacteriales</taxon>
        <taxon>Flavobacteriaceae</taxon>
        <taxon>Christiangramia</taxon>
    </lineage>
</organism>
<name>A0A1H1PRG9_9FLAO</name>
<dbReference type="Proteomes" id="UP000198858">
    <property type="component" value="Chromosome I"/>
</dbReference>